<accession>A0A8S1TS40</accession>
<feature type="transmembrane region" description="Helical" evidence="5">
    <location>
        <begin position="232"/>
        <end position="250"/>
    </location>
</feature>
<dbReference type="PANTHER" id="PTHR45689">
    <property type="entry name" value="I[[H]] CHANNEL, ISOFORM E"/>
    <property type="match status" value="1"/>
</dbReference>
<comment type="caution">
    <text evidence="7">The sequence shown here is derived from an EMBL/GenBank/DDBJ whole genome shotgun (WGS) entry which is preliminary data.</text>
</comment>
<protein>
    <recommendedName>
        <fullName evidence="6">Ion transport domain-containing protein</fullName>
    </recommendedName>
</protein>
<dbReference type="GO" id="GO:0035725">
    <property type="term" value="P:sodium ion transmembrane transport"/>
    <property type="evidence" value="ECO:0007669"/>
    <property type="project" value="TreeGrafter"/>
</dbReference>
<organism evidence="7 8">
    <name type="scientific">Paramecium octaurelia</name>
    <dbReference type="NCBI Taxonomy" id="43137"/>
    <lineage>
        <taxon>Eukaryota</taxon>
        <taxon>Sar</taxon>
        <taxon>Alveolata</taxon>
        <taxon>Ciliophora</taxon>
        <taxon>Intramacronucleata</taxon>
        <taxon>Oligohymenophorea</taxon>
        <taxon>Peniculida</taxon>
        <taxon>Parameciidae</taxon>
        <taxon>Paramecium</taxon>
    </lineage>
</organism>
<feature type="transmembrane region" description="Helical" evidence="5">
    <location>
        <begin position="327"/>
        <end position="352"/>
    </location>
</feature>
<feature type="domain" description="Ion transport" evidence="6">
    <location>
        <begin position="194"/>
        <end position="448"/>
    </location>
</feature>
<dbReference type="Proteomes" id="UP000683925">
    <property type="component" value="Unassembled WGS sequence"/>
</dbReference>
<dbReference type="InterPro" id="IPR051413">
    <property type="entry name" value="K/Na_HCN_channel"/>
</dbReference>
<reference evidence="7" key="1">
    <citation type="submission" date="2021-01" db="EMBL/GenBank/DDBJ databases">
        <authorList>
            <consortium name="Genoscope - CEA"/>
            <person name="William W."/>
        </authorList>
    </citation>
    <scope>NUCLEOTIDE SEQUENCE</scope>
</reference>
<evidence type="ECO:0000256" key="5">
    <source>
        <dbReference type="SAM" id="Phobius"/>
    </source>
</evidence>
<name>A0A8S1TS40_PAROT</name>
<dbReference type="OrthoDB" id="421226at2759"/>
<dbReference type="OMA" id="FENYIPQ"/>
<evidence type="ECO:0000313" key="8">
    <source>
        <dbReference type="Proteomes" id="UP000683925"/>
    </source>
</evidence>
<evidence type="ECO:0000256" key="1">
    <source>
        <dbReference type="ARBA" id="ARBA00004141"/>
    </source>
</evidence>
<dbReference type="GO" id="GO:0005249">
    <property type="term" value="F:voltage-gated potassium channel activity"/>
    <property type="evidence" value="ECO:0007669"/>
    <property type="project" value="TreeGrafter"/>
</dbReference>
<feature type="transmembrane region" description="Helical" evidence="5">
    <location>
        <begin position="271"/>
        <end position="292"/>
    </location>
</feature>
<evidence type="ECO:0000256" key="2">
    <source>
        <dbReference type="ARBA" id="ARBA00022692"/>
    </source>
</evidence>
<evidence type="ECO:0000256" key="3">
    <source>
        <dbReference type="ARBA" id="ARBA00022989"/>
    </source>
</evidence>
<keyword evidence="8" id="KW-1185">Reference proteome</keyword>
<keyword evidence="4 5" id="KW-0472">Membrane</keyword>
<keyword evidence="2 5" id="KW-0812">Transmembrane</keyword>
<dbReference type="PANTHER" id="PTHR45689:SF5">
    <property type="entry name" value="I[[H]] CHANNEL, ISOFORM E"/>
    <property type="match status" value="1"/>
</dbReference>
<dbReference type="InterPro" id="IPR005821">
    <property type="entry name" value="Ion_trans_dom"/>
</dbReference>
<evidence type="ECO:0000313" key="7">
    <source>
        <dbReference type="EMBL" id="CAD8153789.1"/>
    </source>
</evidence>
<dbReference type="Pfam" id="PF00520">
    <property type="entry name" value="Ion_trans"/>
    <property type="match status" value="1"/>
</dbReference>
<dbReference type="EMBL" id="CAJJDP010000028">
    <property type="protein sequence ID" value="CAD8153789.1"/>
    <property type="molecule type" value="Genomic_DNA"/>
</dbReference>
<feature type="transmembrane region" description="Helical" evidence="5">
    <location>
        <begin position="192"/>
        <end position="212"/>
    </location>
</feature>
<evidence type="ECO:0000259" key="6">
    <source>
        <dbReference type="Pfam" id="PF00520"/>
    </source>
</evidence>
<gene>
    <name evidence="7" type="ORF">POCTA_138.1.T0280201</name>
</gene>
<dbReference type="GO" id="GO:0003254">
    <property type="term" value="P:regulation of membrane depolarization"/>
    <property type="evidence" value="ECO:0007669"/>
    <property type="project" value="TreeGrafter"/>
</dbReference>
<evidence type="ECO:0000256" key="4">
    <source>
        <dbReference type="ARBA" id="ARBA00023136"/>
    </source>
</evidence>
<feature type="transmembrane region" description="Helical" evidence="5">
    <location>
        <begin position="419"/>
        <end position="438"/>
    </location>
</feature>
<proteinExistence type="predicted"/>
<dbReference type="GO" id="GO:0098855">
    <property type="term" value="C:HCN channel complex"/>
    <property type="evidence" value="ECO:0007669"/>
    <property type="project" value="TreeGrafter"/>
</dbReference>
<dbReference type="AlphaFoldDB" id="A0A8S1TS40"/>
<keyword evidence="3 5" id="KW-1133">Transmembrane helix</keyword>
<comment type="subcellular location">
    <subcellularLocation>
        <location evidence="1">Membrane</location>
        <topology evidence="1">Multi-pass membrane protein</topology>
    </subcellularLocation>
</comment>
<sequence>MILRFNSEEKVLKIMSLNEFTKLECFYQNQDLRTRWRGEIRGEEKSLEYLGNKQETSKQMTHNREPPRKTKINVLSSLLREYMIFSIRVKFDYFDKQNFCLMNKPLLDDKSSMEFSIRESARNKSQILYDIPPIAQIQLFDVSQDFDPLFENYIPQQMLSKEIQMFKAEPRMNYCSRILNAIPVFHPESSGLLIWQLVVVIIIFTYLFYIPFKIAFTDEADGLNPNDTTGVKSYLIFSIIMLGADLLVSFNSGIKKQGEVILDRRVIAEKYVVWEFELDLIGVISLMLSLLLKNDYIRILFYLRSYYVIRFSEKIDHSLQLRSNWKAAYTVLKLIIVVLFVNHLMACFFFGVSYKEFQRDEAGTSNLPTWIEYNGYVENDQTIQSLSYWSRYVVSFYWATTTVSTVGYGDITPKNDYEIGITLITMIIAGMVFAFNVASIRDVIVEMNSQEIRYNSYEAVINRYMKIKNISMATQARIIDYYQYIWQDEKNRNRPIEQLLISKLAPELRQQLQYETYINFVKCKIFWNLNFSEMFIRSLVQYMQEESYGPGENIHFDTLNPQLLFLQNGEILIYVDTAHNSINIKTRIDLVKSGQCLGQLLFFTEQRFRYKAQTQQCCNMYKLAKSDFLTEIVNFPKDFEIYHLLISKQYSEQSQLYNQLELKCFTCQSENHLADECDVTHYYPKHILTRIKVKDDRQKREEFERKKRAQFNSVFISKKVQLSIFDYNIRERKLKRISMKQQIQFEIIEEIEEEENQEQYQDDIGEIKNMLNLIMNKMGIKQQQAFKPQNVFIPQKPKFDPYETSFEIDQVKNYEHFYPKYNLDNIINRIF</sequence>